<keyword evidence="1" id="KW-0067">ATP-binding</keyword>
<proteinExistence type="predicted"/>
<name>A0ABV3JSE9_STRON</name>
<dbReference type="EMBL" id="JBFAUK010000003">
    <property type="protein sequence ID" value="MEV5505813.1"/>
    <property type="molecule type" value="Genomic_DNA"/>
</dbReference>
<dbReference type="Gene3D" id="3.30.565.10">
    <property type="entry name" value="Histidine kinase-like ATPase, C-terminal domain"/>
    <property type="match status" value="1"/>
</dbReference>
<dbReference type="RefSeq" id="WP_109283013.1">
    <property type="nucleotide sequence ID" value="NZ_JBFAUK010000003.1"/>
</dbReference>
<accession>A0ABV3JSE9</accession>
<evidence type="ECO:0000313" key="2">
    <source>
        <dbReference type="Proteomes" id="UP001552594"/>
    </source>
</evidence>
<comment type="caution">
    <text evidence="1">The sequence shown here is derived from an EMBL/GenBank/DDBJ whole genome shotgun (WGS) entry which is preliminary data.</text>
</comment>
<sequence>MPVSLCPLANPHALHAYEPAEHPASTTRTANPTGLAYSFTVPGEPRSAALARAQVRTALRAHGLADAEEAVLQTTGELVACASLFEPGQNLYLSLHWRDRAIRTVLWDPHPSHAHDRAAQTLCTARRKRILLLLACVVRECGGTWGIDRPSPGNEGTKVWANLPHTGAKSYAVRRC</sequence>
<dbReference type="InterPro" id="IPR036890">
    <property type="entry name" value="HATPase_C_sf"/>
</dbReference>
<keyword evidence="2" id="KW-1185">Reference proteome</keyword>
<gene>
    <name evidence="1" type="ORF">AB0L16_04955</name>
</gene>
<dbReference type="Proteomes" id="UP001552594">
    <property type="component" value="Unassembled WGS sequence"/>
</dbReference>
<keyword evidence="1" id="KW-0547">Nucleotide-binding</keyword>
<dbReference type="GO" id="GO:0005524">
    <property type="term" value="F:ATP binding"/>
    <property type="evidence" value="ECO:0007669"/>
    <property type="project" value="UniProtKB-KW"/>
</dbReference>
<organism evidence="1 2">
    <name type="scientific">Streptomyces orinoci</name>
    <name type="common">Streptoverticillium orinoci</name>
    <dbReference type="NCBI Taxonomy" id="67339"/>
    <lineage>
        <taxon>Bacteria</taxon>
        <taxon>Bacillati</taxon>
        <taxon>Actinomycetota</taxon>
        <taxon>Actinomycetes</taxon>
        <taxon>Kitasatosporales</taxon>
        <taxon>Streptomycetaceae</taxon>
        <taxon>Streptomyces</taxon>
    </lineage>
</organism>
<reference evidence="1 2" key="1">
    <citation type="submission" date="2024-06" db="EMBL/GenBank/DDBJ databases">
        <title>The Natural Products Discovery Center: Release of the First 8490 Sequenced Strains for Exploring Actinobacteria Biosynthetic Diversity.</title>
        <authorList>
            <person name="Kalkreuter E."/>
            <person name="Kautsar S.A."/>
            <person name="Yang D."/>
            <person name="Bader C.D."/>
            <person name="Teijaro C.N."/>
            <person name="Fluegel L."/>
            <person name="Davis C.M."/>
            <person name="Simpson J.R."/>
            <person name="Lauterbach L."/>
            <person name="Steele A.D."/>
            <person name="Gui C."/>
            <person name="Meng S."/>
            <person name="Li G."/>
            <person name="Viehrig K."/>
            <person name="Ye F."/>
            <person name="Su P."/>
            <person name="Kiefer A.F."/>
            <person name="Nichols A."/>
            <person name="Cepeda A.J."/>
            <person name="Yan W."/>
            <person name="Fan B."/>
            <person name="Jiang Y."/>
            <person name="Adhikari A."/>
            <person name="Zheng C.-J."/>
            <person name="Schuster L."/>
            <person name="Cowan T.M."/>
            <person name="Smanski M.J."/>
            <person name="Chevrette M.G."/>
            <person name="De Carvalho L.P.S."/>
            <person name="Shen B."/>
        </authorList>
    </citation>
    <scope>NUCLEOTIDE SEQUENCE [LARGE SCALE GENOMIC DNA]</scope>
    <source>
        <strain evidence="1 2">NPDC052347</strain>
    </source>
</reference>
<evidence type="ECO:0000313" key="1">
    <source>
        <dbReference type="EMBL" id="MEV5505813.1"/>
    </source>
</evidence>
<protein>
    <submittedName>
        <fullName evidence="1">ATP-binding protein</fullName>
    </submittedName>
</protein>